<dbReference type="EMBL" id="KN837257">
    <property type="protein sequence ID" value="KIJ30643.1"/>
    <property type="molecule type" value="Genomic_DNA"/>
</dbReference>
<name>A0A0C9TLA3_SPHS4</name>
<dbReference type="HOGENOM" id="CLU_115061_0_0_1"/>
<gene>
    <name evidence="1" type="ORF">M422DRAFT_267793</name>
</gene>
<sequence length="207" mass="23910">MWLQRAAMHARQQTGVPHWDPCRPLLLLLQRGKDSRSKTPTALFSFSSTVSILELLIKLLEHIDKPSDLLALALLFKSFSKAIIPVHLDHRIIRCAPGDTIVWQHLIDHPHFTRRVRNLIMPGEVSNEDLVETATIPRRIRSSLRTQIDSFRYEEMLLGAISSSMKNLRHFEWDSATKLRTGHEQSPFLSHLFHQFMRSDTVVTFVT</sequence>
<evidence type="ECO:0000313" key="1">
    <source>
        <dbReference type="EMBL" id="KIJ30643.1"/>
    </source>
</evidence>
<protein>
    <recommendedName>
        <fullName evidence="3">F-box domain-containing protein</fullName>
    </recommendedName>
</protein>
<evidence type="ECO:0000313" key="2">
    <source>
        <dbReference type="Proteomes" id="UP000054279"/>
    </source>
</evidence>
<dbReference type="OrthoDB" id="3270296at2759"/>
<proteinExistence type="predicted"/>
<accession>A0A0C9TLA3</accession>
<organism evidence="1 2">
    <name type="scientific">Sphaerobolus stellatus (strain SS14)</name>
    <dbReference type="NCBI Taxonomy" id="990650"/>
    <lineage>
        <taxon>Eukaryota</taxon>
        <taxon>Fungi</taxon>
        <taxon>Dikarya</taxon>
        <taxon>Basidiomycota</taxon>
        <taxon>Agaricomycotina</taxon>
        <taxon>Agaricomycetes</taxon>
        <taxon>Phallomycetidae</taxon>
        <taxon>Geastrales</taxon>
        <taxon>Sphaerobolaceae</taxon>
        <taxon>Sphaerobolus</taxon>
    </lineage>
</organism>
<evidence type="ECO:0008006" key="3">
    <source>
        <dbReference type="Google" id="ProtNLM"/>
    </source>
</evidence>
<keyword evidence="2" id="KW-1185">Reference proteome</keyword>
<reference evidence="1 2" key="1">
    <citation type="submission" date="2014-06" db="EMBL/GenBank/DDBJ databases">
        <title>Evolutionary Origins and Diversification of the Mycorrhizal Mutualists.</title>
        <authorList>
            <consortium name="DOE Joint Genome Institute"/>
            <consortium name="Mycorrhizal Genomics Consortium"/>
            <person name="Kohler A."/>
            <person name="Kuo A."/>
            <person name="Nagy L.G."/>
            <person name="Floudas D."/>
            <person name="Copeland A."/>
            <person name="Barry K.W."/>
            <person name="Cichocki N."/>
            <person name="Veneault-Fourrey C."/>
            <person name="LaButti K."/>
            <person name="Lindquist E.A."/>
            <person name="Lipzen A."/>
            <person name="Lundell T."/>
            <person name="Morin E."/>
            <person name="Murat C."/>
            <person name="Riley R."/>
            <person name="Ohm R."/>
            <person name="Sun H."/>
            <person name="Tunlid A."/>
            <person name="Henrissat B."/>
            <person name="Grigoriev I.V."/>
            <person name="Hibbett D.S."/>
            <person name="Martin F."/>
        </authorList>
    </citation>
    <scope>NUCLEOTIDE SEQUENCE [LARGE SCALE GENOMIC DNA]</scope>
    <source>
        <strain evidence="1 2">SS14</strain>
    </source>
</reference>
<dbReference type="AlphaFoldDB" id="A0A0C9TLA3"/>
<dbReference type="Proteomes" id="UP000054279">
    <property type="component" value="Unassembled WGS sequence"/>
</dbReference>